<comment type="caution">
    <text evidence="10">The sequence shown here is derived from an EMBL/GenBank/DDBJ whole genome shotgun (WGS) entry which is preliminary data.</text>
</comment>
<dbReference type="InterPro" id="IPR003439">
    <property type="entry name" value="ABC_transporter-like_ATP-bd"/>
</dbReference>
<evidence type="ECO:0000256" key="2">
    <source>
        <dbReference type="ARBA" id="ARBA00022692"/>
    </source>
</evidence>
<feature type="transmembrane region" description="Helical" evidence="7">
    <location>
        <begin position="133"/>
        <end position="156"/>
    </location>
</feature>
<dbReference type="AlphaFoldDB" id="A0A3D8IV72"/>
<dbReference type="InterPro" id="IPR017871">
    <property type="entry name" value="ABC_transporter-like_CS"/>
</dbReference>
<feature type="domain" description="ABC transporter" evidence="8">
    <location>
        <begin position="338"/>
        <end position="552"/>
    </location>
</feature>
<dbReference type="GO" id="GO:0005886">
    <property type="term" value="C:plasma membrane"/>
    <property type="evidence" value="ECO:0007669"/>
    <property type="project" value="UniProtKB-SubCell"/>
</dbReference>
<keyword evidence="4 10" id="KW-0067">ATP-binding</keyword>
<feature type="transmembrane region" description="Helical" evidence="7">
    <location>
        <begin position="283"/>
        <end position="302"/>
    </location>
</feature>
<accession>A0A3D8IV72</accession>
<dbReference type="GO" id="GO:0015421">
    <property type="term" value="F:ABC-type oligopeptide transporter activity"/>
    <property type="evidence" value="ECO:0007669"/>
    <property type="project" value="TreeGrafter"/>
</dbReference>
<dbReference type="PROSITE" id="PS50929">
    <property type="entry name" value="ABC_TM1F"/>
    <property type="match status" value="1"/>
</dbReference>
<dbReference type="OrthoDB" id="9760168at2"/>
<evidence type="ECO:0000256" key="4">
    <source>
        <dbReference type="ARBA" id="ARBA00022840"/>
    </source>
</evidence>
<keyword evidence="11" id="KW-1185">Reference proteome</keyword>
<proteinExistence type="predicted"/>
<dbReference type="EMBL" id="NXLV01000018">
    <property type="protein sequence ID" value="RDU69148.1"/>
    <property type="molecule type" value="Genomic_DNA"/>
</dbReference>
<evidence type="ECO:0000256" key="6">
    <source>
        <dbReference type="ARBA" id="ARBA00023136"/>
    </source>
</evidence>
<dbReference type="GO" id="GO:0016887">
    <property type="term" value="F:ATP hydrolysis activity"/>
    <property type="evidence" value="ECO:0007669"/>
    <property type="project" value="InterPro"/>
</dbReference>
<dbReference type="InterPro" id="IPR036640">
    <property type="entry name" value="ABC1_TM_sf"/>
</dbReference>
<dbReference type="PANTHER" id="PTHR43394">
    <property type="entry name" value="ATP-DEPENDENT PERMEASE MDL1, MITOCHONDRIAL"/>
    <property type="match status" value="1"/>
</dbReference>
<evidence type="ECO:0000256" key="1">
    <source>
        <dbReference type="ARBA" id="ARBA00004651"/>
    </source>
</evidence>
<dbReference type="Gene3D" id="3.40.50.300">
    <property type="entry name" value="P-loop containing nucleotide triphosphate hydrolases"/>
    <property type="match status" value="1"/>
</dbReference>
<dbReference type="GO" id="GO:0005524">
    <property type="term" value="F:ATP binding"/>
    <property type="evidence" value="ECO:0007669"/>
    <property type="project" value="UniProtKB-KW"/>
</dbReference>
<sequence>MKYNTFTLIIRLLVFIKEFIPSILIAVFNGTLGFILAMNISIFASLAVLKYLEVPISLSYTQLFSIILISGALRGGVRYIEQYFNHLLAFKLLAILREKIFAILRKLSPSKLDEKNKGEILSMLQGDIETLEIFYAHTITPFAIALLTSSITALFLGIYIHWALGVFALFAYFLIGLVIPYFFYHSNHLLGEHYRQELSSSQEIYLQSIFGSYEILSQNRQKEQIQLISSTTQTLNSLSHALEEKNTYFKNLCNSAIILLNLCIILLTAFLAHQGRVENVMNILGFVTLTSSFGSVIALANLPHNLAMSFASGRRILDLLDEKPLVREGSEEFEFEELQVRNLSFEYENKQILKEINFEIKKGEISGIYGKSGSGKTTILKLLMHFYNPSGGEILYNGLPIELLSHQSLYHNVNLFSQETYLFATTIRENLKIANPNATEQELINATKEANIYELISKLPNQFDTKITDMQDNLSSGEKQRIGLARVFLKKPKLLLLDEATANIDILNESFILKTLKNLSHSMAILIISHRPSTLSICDRVYRLSEGRLQRE</sequence>
<reference evidence="10 11" key="1">
    <citation type="submission" date="2018-04" db="EMBL/GenBank/DDBJ databases">
        <title>Novel Campyloabacter and Helicobacter Species and Strains.</title>
        <authorList>
            <person name="Mannion A.J."/>
            <person name="Shen Z."/>
            <person name="Fox J.G."/>
        </authorList>
    </citation>
    <scope>NUCLEOTIDE SEQUENCE [LARGE SCALE GENOMIC DNA]</scope>
    <source>
        <strain evidence="10 11">MIT 04-9366</strain>
    </source>
</reference>
<evidence type="ECO:0000313" key="10">
    <source>
        <dbReference type="EMBL" id="RDU69148.1"/>
    </source>
</evidence>
<dbReference type="Pfam" id="PF00664">
    <property type="entry name" value="ABC_membrane"/>
    <property type="match status" value="1"/>
</dbReference>
<protein>
    <submittedName>
        <fullName evidence="10">ABC transporter ATP-binding protein</fullName>
    </submittedName>
</protein>
<dbReference type="InterPro" id="IPR003593">
    <property type="entry name" value="AAA+_ATPase"/>
</dbReference>
<keyword evidence="3" id="KW-0547">Nucleotide-binding</keyword>
<dbReference type="Proteomes" id="UP000257045">
    <property type="component" value="Unassembled WGS sequence"/>
</dbReference>
<comment type="subcellular location">
    <subcellularLocation>
        <location evidence="1">Cell membrane</location>
        <topology evidence="1">Multi-pass membrane protein</topology>
    </subcellularLocation>
</comment>
<name>A0A3D8IV72_9HELI</name>
<dbReference type="PANTHER" id="PTHR43394:SF1">
    <property type="entry name" value="ATP-BINDING CASSETTE SUB-FAMILY B MEMBER 10, MITOCHONDRIAL"/>
    <property type="match status" value="1"/>
</dbReference>
<dbReference type="InterPro" id="IPR027417">
    <property type="entry name" value="P-loop_NTPase"/>
</dbReference>
<dbReference type="SMART" id="SM00382">
    <property type="entry name" value="AAA"/>
    <property type="match status" value="1"/>
</dbReference>
<dbReference type="InterPro" id="IPR039421">
    <property type="entry name" value="Type_1_exporter"/>
</dbReference>
<dbReference type="RefSeq" id="WP_115570083.1">
    <property type="nucleotide sequence ID" value="NZ_NXLV01000018.1"/>
</dbReference>
<evidence type="ECO:0000256" key="5">
    <source>
        <dbReference type="ARBA" id="ARBA00022989"/>
    </source>
</evidence>
<feature type="transmembrane region" description="Helical" evidence="7">
    <location>
        <begin position="162"/>
        <end position="184"/>
    </location>
</feature>
<organism evidence="10 11">
    <name type="scientific">Helicobacter brantae</name>
    <dbReference type="NCBI Taxonomy" id="375927"/>
    <lineage>
        <taxon>Bacteria</taxon>
        <taxon>Pseudomonadati</taxon>
        <taxon>Campylobacterota</taxon>
        <taxon>Epsilonproteobacteria</taxon>
        <taxon>Campylobacterales</taxon>
        <taxon>Helicobacteraceae</taxon>
        <taxon>Helicobacter</taxon>
    </lineage>
</organism>
<feature type="transmembrane region" description="Helical" evidence="7">
    <location>
        <begin position="252"/>
        <end position="271"/>
    </location>
</feature>
<keyword evidence="2 7" id="KW-0812">Transmembrane</keyword>
<evidence type="ECO:0000259" key="8">
    <source>
        <dbReference type="PROSITE" id="PS50893"/>
    </source>
</evidence>
<dbReference type="PROSITE" id="PS00211">
    <property type="entry name" value="ABC_TRANSPORTER_1"/>
    <property type="match status" value="1"/>
</dbReference>
<dbReference type="Pfam" id="PF00005">
    <property type="entry name" value="ABC_tran"/>
    <property type="match status" value="1"/>
</dbReference>
<keyword evidence="5 7" id="KW-1133">Transmembrane helix</keyword>
<evidence type="ECO:0000256" key="7">
    <source>
        <dbReference type="SAM" id="Phobius"/>
    </source>
</evidence>
<keyword evidence="6 7" id="KW-0472">Membrane</keyword>
<dbReference type="PROSITE" id="PS50893">
    <property type="entry name" value="ABC_TRANSPORTER_2"/>
    <property type="match status" value="1"/>
</dbReference>
<feature type="domain" description="ABC transmembrane type-1" evidence="9">
    <location>
        <begin position="22"/>
        <end position="298"/>
    </location>
</feature>
<dbReference type="SUPFAM" id="SSF90123">
    <property type="entry name" value="ABC transporter transmembrane region"/>
    <property type="match status" value="1"/>
</dbReference>
<gene>
    <name evidence="10" type="ORF">CQA58_07430</name>
</gene>
<evidence type="ECO:0000256" key="3">
    <source>
        <dbReference type="ARBA" id="ARBA00022741"/>
    </source>
</evidence>
<evidence type="ECO:0000259" key="9">
    <source>
        <dbReference type="PROSITE" id="PS50929"/>
    </source>
</evidence>
<dbReference type="InterPro" id="IPR011527">
    <property type="entry name" value="ABC1_TM_dom"/>
</dbReference>
<evidence type="ECO:0000313" key="11">
    <source>
        <dbReference type="Proteomes" id="UP000257045"/>
    </source>
</evidence>
<dbReference type="Gene3D" id="1.20.1560.10">
    <property type="entry name" value="ABC transporter type 1, transmembrane domain"/>
    <property type="match status" value="1"/>
</dbReference>
<dbReference type="SUPFAM" id="SSF52540">
    <property type="entry name" value="P-loop containing nucleoside triphosphate hydrolases"/>
    <property type="match status" value="1"/>
</dbReference>